<reference evidence="2" key="2">
    <citation type="submission" date="2020-08" db="EMBL/GenBank/DDBJ databases">
        <title>The Agave Microbiome: Exploring the role of microbial communities in plant adaptations to desert environments.</title>
        <authorList>
            <person name="Partida-Martinez L.P."/>
        </authorList>
    </citation>
    <scope>NUCLEOTIDE SEQUENCE [LARGE SCALE GENOMIC DNA]</scope>
    <source>
        <strain evidence="2">AT2.8</strain>
    </source>
</reference>
<proteinExistence type="predicted"/>
<dbReference type="AlphaFoldDB" id="A0A852TGE5"/>
<name>A0A852TGE5_9BACI</name>
<evidence type="ECO:0000313" key="1">
    <source>
        <dbReference type="EMBL" id="NYE06826.1"/>
    </source>
</evidence>
<gene>
    <name evidence="1" type="ORF">F4694_003606</name>
</gene>
<dbReference type="Proteomes" id="UP000548423">
    <property type="component" value="Unassembled WGS sequence"/>
</dbReference>
<dbReference type="EMBL" id="JACCBX010000007">
    <property type="protein sequence ID" value="NYE06826.1"/>
    <property type="molecule type" value="Genomic_DNA"/>
</dbReference>
<reference evidence="2" key="1">
    <citation type="submission" date="2020-07" db="EMBL/GenBank/DDBJ databases">
        <authorList>
            <person name="Partida-Martinez L."/>
            <person name="Huntemann M."/>
            <person name="Clum A."/>
            <person name="Wang J."/>
            <person name="Palaniappan K."/>
            <person name="Ritter S."/>
            <person name="Chen I.-M."/>
            <person name="Stamatis D."/>
            <person name="Reddy T."/>
            <person name="O'Malley R."/>
            <person name="Daum C."/>
            <person name="Shapiro N."/>
            <person name="Ivanova N."/>
            <person name="Kyrpides N."/>
            <person name="Woyke T."/>
        </authorList>
    </citation>
    <scope>NUCLEOTIDE SEQUENCE [LARGE SCALE GENOMIC DNA]</scope>
    <source>
        <strain evidence="2">AT2.8</strain>
    </source>
</reference>
<evidence type="ECO:0000313" key="2">
    <source>
        <dbReference type="Proteomes" id="UP000548423"/>
    </source>
</evidence>
<protein>
    <submittedName>
        <fullName evidence="1">Uncharacterized protein</fullName>
    </submittedName>
</protein>
<sequence length="144" mass="15228">MESCNCRATVTASAVPVETLIDRFSSRGKITISARICEVDCTANNSFISILYGDDLNQNNSFVFKSAAPGIPTCEPVSGGGVGKILTAEGQASGVNFHDNAILLNIHFLHETIIGNAICSISLTANGRTFEVPGCIFTNSENKN</sequence>
<organism evidence="1 2">
    <name type="scientific">Neobacillus niacini</name>
    <dbReference type="NCBI Taxonomy" id="86668"/>
    <lineage>
        <taxon>Bacteria</taxon>
        <taxon>Bacillati</taxon>
        <taxon>Bacillota</taxon>
        <taxon>Bacilli</taxon>
        <taxon>Bacillales</taxon>
        <taxon>Bacillaceae</taxon>
        <taxon>Neobacillus</taxon>
    </lineage>
</organism>
<accession>A0A852TGE5</accession>
<comment type="caution">
    <text evidence="1">The sequence shown here is derived from an EMBL/GenBank/DDBJ whole genome shotgun (WGS) entry which is preliminary data.</text>
</comment>